<comment type="caution">
    <text evidence="2">The sequence shown here is derived from an EMBL/GenBank/DDBJ whole genome shotgun (WGS) entry which is preliminary data.</text>
</comment>
<protein>
    <submittedName>
        <fullName evidence="2">Uncharacterized protein</fullName>
    </submittedName>
</protein>
<keyword evidence="3" id="KW-1185">Reference proteome</keyword>
<accession>A0A5J4P0M3</accession>
<feature type="compositionally biased region" description="Low complexity" evidence="1">
    <location>
        <begin position="13"/>
        <end position="22"/>
    </location>
</feature>
<evidence type="ECO:0000313" key="2">
    <source>
        <dbReference type="EMBL" id="KAA3680888.1"/>
    </source>
</evidence>
<feature type="compositionally biased region" description="Polar residues" evidence="1">
    <location>
        <begin position="43"/>
        <end position="53"/>
    </location>
</feature>
<feature type="non-terminal residue" evidence="2">
    <location>
        <position position="1"/>
    </location>
</feature>
<dbReference type="EMBL" id="QNGE01000329">
    <property type="protein sequence ID" value="KAA3680888.1"/>
    <property type="molecule type" value="Genomic_DNA"/>
</dbReference>
<evidence type="ECO:0000256" key="1">
    <source>
        <dbReference type="SAM" id="MobiDB-lite"/>
    </source>
</evidence>
<gene>
    <name evidence="2" type="ORF">DEA37_0000385</name>
</gene>
<dbReference type="AlphaFoldDB" id="A0A5J4P0M3"/>
<feature type="region of interest" description="Disordered" evidence="1">
    <location>
        <begin position="43"/>
        <end position="89"/>
    </location>
</feature>
<organism evidence="2 3">
    <name type="scientific">Paragonimus westermani</name>
    <dbReference type="NCBI Taxonomy" id="34504"/>
    <lineage>
        <taxon>Eukaryota</taxon>
        <taxon>Metazoa</taxon>
        <taxon>Spiralia</taxon>
        <taxon>Lophotrochozoa</taxon>
        <taxon>Platyhelminthes</taxon>
        <taxon>Trematoda</taxon>
        <taxon>Digenea</taxon>
        <taxon>Plagiorchiida</taxon>
        <taxon>Troglotremata</taxon>
        <taxon>Troglotrematidae</taxon>
        <taxon>Paragonimus</taxon>
    </lineage>
</organism>
<name>A0A5J4P0M3_9TREM</name>
<dbReference type="Proteomes" id="UP000324629">
    <property type="component" value="Unassembled WGS sequence"/>
</dbReference>
<evidence type="ECO:0000313" key="3">
    <source>
        <dbReference type="Proteomes" id="UP000324629"/>
    </source>
</evidence>
<feature type="region of interest" description="Disordered" evidence="1">
    <location>
        <begin position="1"/>
        <end position="28"/>
    </location>
</feature>
<sequence length="212" mass="22824">PPCLNKAAGEPDGGSADSGQGASEDEPPVIESCKVLSSYANTQHLGKSPNVPTNLACEHSIKNQRHPLEPSTSGKHSQSNEHTDARLGLPKISTFKQDTKQSSVIQTSDSFISSSSTPYILPPPPVLSACNSRWQRPLFVGDEYGQPNIKFEDFPLKPSNCHARQSATLPSASKFSPILSNLGRPKNYSPTFDRPGKASCSLIPTNQYVHGK</sequence>
<proteinExistence type="predicted"/>
<reference evidence="2 3" key="1">
    <citation type="journal article" date="2019" name="Gigascience">
        <title>Whole-genome sequence of the oriental lung fluke Paragonimus westermani.</title>
        <authorList>
            <person name="Oey H."/>
            <person name="Zakrzewski M."/>
            <person name="Narain K."/>
            <person name="Devi K.R."/>
            <person name="Agatsuma T."/>
            <person name="Nawaratna S."/>
            <person name="Gobert G.N."/>
            <person name="Jones M.K."/>
            <person name="Ragan M.A."/>
            <person name="McManus D.P."/>
            <person name="Krause L."/>
        </authorList>
    </citation>
    <scope>NUCLEOTIDE SEQUENCE [LARGE SCALE GENOMIC DNA]</scope>
    <source>
        <strain evidence="2 3">IND2009</strain>
    </source>
</reference>